<evidence type="ECO:0000256" key="2">
    <source>
        <dbReference type="ARBA" id="ARBA00022857"/>
    </source>
</evidence>
<evidence type="ECO:0000256" key="4">
    <source>
        <dbReference type="SAM" id="MobiDB-lite"/>
    </source>
</evidence>
<feature type="compositionally biased region" description="Polar residues" evidence="4">
    <location>
        <begin position="77"/>
        <end position="88"/>
    </location>
</feature>
<reference evidence="7" key="3">
    <citation type="submission" date="2025-04" db="UniProtKB">
        <authorList>
            <consortium name="RefSeq"/>
        </authorList>
    </citation>
    <scope>IDENTIFICATION</scope>
    <source>
        <strain evidence="7">CBS 304.34</strain>
    </source>
</reference>
<evidence type="ECO:0000256" key="3">
    <source>
        <dbReference type="ARBA" id="ARBA00023002"/>
    </source>
</evidence>
<name>A0A6A6XXZ5_9PEZI</name>
<dbReference type="GeneID" id="54467975"/>
<dbReference type="InterPro" id="IPR036291">
    <property type="entry name" value="NAD(P)-bd_dom_sf"/>
</dbReference>
<accession>A0A6A6XXZ5</accession>
<dbReference type="InterPro" id="IPR052178">
    <property type="entry name" value="Sec_Metab_Biosynth_SDR"/>
</dbReference>
<dbReference type="EMBL" id="MU003730">
    <property type="protein sequence ID" value="KAF2801421.1"/>
    <property type="molecule type" value="Genomic_DNA"/>
</dbReference>
<dbReference type="OrthoDB" id="3863607at2759"/>
<dbReference type="Pfam" id="PF00106">
    <property type="entry name" value="adh_short"/>
    <property type="match status" value="1"/>
</dbReference>
<dbReference type="PANTHER" id="PTHR43618">
    <property type="entry name" value="7-ALPHA-HYDROXYSTEROID DEHYDROGENASE"/>
    <property type="match status" value="1"/>
</dbReference>
<dbReference type="SUPFAM" id="SSF51735">
    <property type="entry name" value="NAD(P)-binding Rossmann-fold domains"/>
    <property type="match status" value="1"/>
</dbReference>
<keyword evidence="6" id="KW-1185">Reference proteome</keyword>
<dbReference type="InterPro" id="IPR002347">
    <property type="entry name" value="SDR_fam"/>
</dbReference>
<feature type="compositionally biased region" description="Basic and acidic residues" evidence="4">
    <location>
        <begin position="66"/>
        <end position="76"/>
    </location>
</feature>
<evidence type="ECO:0000313" key="6">
    <source>
        <dbReference type="Proteomes" id="UP000504636"/>
    </source>
</evidence>
<feature type="region of interest" description="Disordered" evidence="4">
    <location>
        <begin position="66"/>
        <end position="89"/>
    </location>
</feature>
<protein>
    <submittedName>
        <fullName evidence="5 7">NAD(P)-binding protein</fullName>
    </submittedName>
</protein>
<comment type="similarity">
    <text evidence="1">Belongs to the short-chain dehydrogenases/reductases (SDR) family.</text>
</comment>
<evidence type="ECO:0000256" key="1">
    <source>
        <dbReference type="ARBA" id="ARBA00006484"/>
    </source>
</evidence>
<evidence type="ECO:0000313" key="5">
    <source>
        <dbReference type="EMBL" id="KAF2801421.1"/>
    </source>
</evidence>
<reference evidence="5 7" key="1">
    <citation type="journal article" date="2020" name="Stud. Mycol.">
        <title>101 Dothideomycetes genomes: a test case for predicting lifestyles and emergence of pathogens.</title>
        <authorList>
            <person name="Haridas S."/>
            <person name="Albert R."/>
            <person name="Binder M."/>
            <person name="Bloem J."/>
            <person name="Labutti K."/>
            <person name="Salamov A."/>
            <person name="Andreopoulos B."/>
            <person name="Baker S."/>
            <person name="Barry K."/>
            <person name="Bills G."/>
            <person name="Bluhm B."/>
            <person name="Cannon C."/>
            <person name="Castanera R."/>
            <person name="Culley D."/>
            <person name="Daum C."/>
            <person name="Ezra D."/>
            <person name="Gonzalez J."/>
            <person name="Henrissat B."/>
            <person name="Kuo A."/>
            <person name="Liang C."/>
            <person name="Lipzen A."/>
            <person name="Lutzoni F."/>
            <person name="Magnuson J."/>
            <person name="Mondo S."/>
            <person name="Nolan M."/>
            <person name="Ohm R."/>
            <person name="Pangilinan J."/>
            <person name="Park H.-J."/>
            <person name="Ramirez L."/>
            <person name="Alfaro M."/>
            <person name="Sun H."/>
            <person name="Tritt A."/>
            <person name="Yoshinaga Y."/>
            <person name="Zwiers L.-H."/>
            <person name="Turgeon B."/>
            <person name="Goodwin S."/>
            <person name="Spatafora J."/>
            <person name="Crous P."/>
            <person name="Grigoriev I."/>
        </authorList>
    </citation>
    <scope>NUCLEOTIDE SEQUENCE</scope>
    <source>
        <strain evidence="5 7">CBS 304.34</strain>
    </source>
</reference>
<organism evidence="5">
    <name type="scientific">Mytilinidion resinicola</name>
    <dbReference type="NCBI Taxonomy" id="574789"/>
    <lineage>
        <taxon>Eukaryota</taxon>
        <taxon>Fungi</taxon>
        <taxon>Dikarya</taxon>
        <taxon>Ascomycota</taxon>
        <taxon>Pezizomycotina</taxon>
        <taxon>Dothideomycetes</taxon>
        <taxon>Pleosporomycetidae</taxon>
        <taxon>Mytilinidiales</taxon>
        <taxon>Mytilinidiaceae</taxon>
        <taxon>Mytilinidion</taxon>
    </lineage>
</organism>
<dbReference type="PRINTS" id="PR00081">
    <property type="entry name" value="GDHRDH"/>
</dbReference>
<proteinExistence type="inferred from homology"/>
<dbReference type="Gene3D" id="3.40.50.720">
    <property type="entry name" value="NAD(P)-binding Rossmann-like Domain"/>
    <property type="match status" value="1"/>
</dbReference>
<dbReference type="PANTHER" id="PTHR43618:SF4">
    <property type="entry name" value="SHORT CHAIN DEHYDROGENASE_REDUCTASE FAMILY (AFU_ORTHOLOGUE AFUA_7G04540)"/>
    <property type="match status" value="1"/>
</dbReference>
<reference evidence="7" key="2">
    <citation type="submission" date="2020-04" db="EMBL/GenBank/DDBJ databases">
        <authorList>
            <consortium name="NCBI Genome Project"/>
        </authorList>
    </citation>
    <scope>NUCLEOTIDE SEQUENCE</scope>
    <source>
        <strain evidence="7">CBS 304.34</strain>
    </source>
</reference>
<dbReference type="AlphaFoldDB" id="A0A6A6XXZ5"/>
<keyword evidence="3" id="KW-0560">Oxidoreductase</keyword>
<dbReference type="RefSeq" id="XP_033568385.1">
    <property type="nucleotide sequence ID" value="XM_033727082.1"/>
</dbReference>
<keyword evidence="2" id="KW-0521">NADP</keyword>
<evidence type="ECO:0000313" key="7">
    <source>
        <dbReference type="RefSeq" id="XP_033568385.1"/>
    </source>
</evidence>
<gene>
    <name evidence="5 7" type="ORF">BDZ99DRAFT_553193</name>
</gene>
<sequence>MSRFIARLSLSLHVPFPRSTILQNAIYQYQNLIAVVTGGGTSIGLMITQALIANGAKVYTTSRRGDVLKQSDKQHDSGPSQTIPVTSDVSDKEDVLGLVEEISKKEPDGIQLLVNNAGIARDQNT</sequence>
<dbReference type="GO" id="GO:0016491">
    <property type="term" value="F:oxidoreductase activity"/>
    <property type="evidence" value="ECO:0007669"/>
    <property type="project" value="UniProtKB-KW"/>
</dbReference>
<dbReference type="Proteomes" id="UP000504636">
    <property type="component" value="Unplaced"/>
</dbReference>